<dbReference type="OrthoDB" id="3381205at2"/>
<accession>A0A285J7R8</accession>
<organism evidence="3 4">
    <name type="scientific">Paractinoplanes atraurantiacus</name>
    <dbReference type="NCBI Taxonomy" id="1036182"/>
    <lineage>
        <taxon>Bacteria</taxon>
        <taxon>Bacillati</taxon>
        <taxon>Actinomycetota</taxon>
        <taxon>Actinomycetes</taxon>
        <taxon>Micromonosporales</taxon>
        <taxon>Micromonosporaceae</taxon>
        <taxon>Paractinoplanes</taxon>
    </lineage>
</organism>
<evidence type="ECO:0000256" key="1">
    <source>
        <dbReference type="SAM" id="SignalP"/>
    </source>
</evidence>
<evidence type="ECO:0000313" key="4">
    <source>
        <dbReference type="Proteomes" id="UP000219612"/>
    </source>
</evidence>
<dbReference type="EMBL" id="OBDY01000017">
    <property type="protein sequence ID" value="SNY56262.1"/>
    <property type="molecule type" value="Genomic_DNA"/>
</dbReference>
<dbReference type="PROSITE" id="PS51257">
    <property type="entry name" value="PROKAR_LIPOPROTEIN"/>
    <property type="match status" value="1"/>
</dbReference>
<name>A0A285J7R8_9ACTN</name>
<feature type="domain" description="Septum formation-related" evidence="2">
    <location>
        <begin position="49"/>
        <end position="258"/>
    </location>
</feature>
<feature type="signal peptide" evidence="1">
    <location>
        <begin position="1"/>
        <end position="17"/>
    </location>
</feature>
<proteinExistence type="predicted"/>
<dbReference type="RefSeq" id="WP_097324654.1">
    <property type="nucleotide sequence ID" value="NZ_OBDY01000017.1"/>
</dbReference>
<evidence type="ECO:0000259" key="2">
    <source>
        <dbReference type="Pfam" id="PF13845"/>
    </source>
</evidence>
<gene>
    <name evidence="3" type="ORF">SAMN05421748_117109</name>
</gene>
<protein>
    <submittedName>
        <fullName evidence="3">Septum formation</fullName>
    </submittedName>
</protein>
<dbReference type="AlphaFoldDB" id="A0A285J7R8"/>
<dbReference type="Proteomes" id="UP000219612">
    <property type="component" value="Unassembled WGS sequence"/>
</dbReference>
<evidence type="ECO:0000313" key="3">
    <source>
        <dbReference type="EMBL" id="SNY56262.1"/>
    </source>
</evidence>
<reference evidence="3 4" key="1">
    <citation type="submission" date="2017-09" db="EMBL/GenBank/DDBJ databases">
        <authorList>
            <person name="Ehlers B."/>
            <person name="Leendertz F.H."/>
        </authorList>
    </citation>
    <scope>NUCLEOTIDE SEQUENCE [LARGE SCALE GENOMIC DNA]</scope>
    <source>
        <strain evidence="3 4">CGMCC 4.6857</strain>
    </source>
</reference>
<keyword evidence="1" id="KW-0732">Signal</keyword>
<keyword evidence="4" id="KW-1185">Reference proteome</keyword>
<dbReference type="Pfam" id="PF13845">
    <property type="entry name" value="Septum_form"/>
    <property type="match status" value="1"/>
</dbReference>
<feature type="chain" id="PRO_5038807173" evidence="1">
    <location>
        <begin position="18"/>
        <end position="286"/>
    </location>
</feature>
<dbReference type="InterPro" id="IPR026004">
    <property type="entry name" value="Septum_form"/>
</dbReference>
<sequence>MRRWAAVLAGALMLALAGCGELPQGVDGDLTDGWHTPPAALQFRPTAGCHADLAETSSIDDYDPVSCDDPHLAETFAVADLGEVSSAAREARAFQECSSRAAGFVGGDWRTGWLLLQPVLPSDSAWSGGARWVRCDLAETAPSDGTLVRRSGSVRDGLKGAGKLKMTCADAAVEGDQVTGLRTMPCAAKHTSEFAGLFVSKRPTAAAVTSAEMEKGCNAAIAKFTGIPNDNTIKNRVGWLGFPPDKDSWRQGDHAIRCFLWLNGEKMTGSYRDAGTRKLKIHYVYR</sequence>